<gene>
    <name evidence="1" type="ORF">KQX54_001520</name>
</gene>
<dbReference type="PANTHER" id="PTHR33480:SF1">
    <property type="entry name" value="TYR RECOMBINASE DOMAIN-CONTAINING PROTEIN"/>
    <property type="match status" value="1"/>
</dbReference>
<evidence type="ECO:0000313" key="1">
    <source>
        <dbReference type="EMBL" id="KAH0553348.1"/>
    </source>
</evidence>
<proteinExistence type="predicted"/>
<comment type="caution">
    <text evidence="1">The sequence shown here is derived from an EMBL/GenBank/DDBJ whole genome shotgun (WGS) entry which is preliminary data.</text>
</comment>
<name>A0AAV7I4G9_COTGL</name>
<dbReference type="AlphaFoldDB" id="A0AAV7I4G9"/>
<evidence type="ECO:0000313" key="2">
    <source>
        <dbReference type="Proteomes" id="UP000826195"/>
    </source>
</evidence>
<organism evidence="1 2">
    <name type="scientific">Cotesia glomerata</name>
    <name type="common">Lepidopteran parasitic wasp</name>
    <name type="synonym">Apanteles glomeratus</name>
    <dbReference type="NCBI Taxonomy" id="32391"/>
    <lineage>
        <taxon>Eukaryota</taxon>
        <taxon>Metazoa</taxon>
        <taxon>Ecdysozoa</taxon>
        <taxon>Arthropoda</taxon>
        <taxon>Hexapoda</taxon>
        <taxon>Insecta</taxon>
        <taxon>Pterygota</taxon>
        <taxon>Neoptera</taxon>
        <taxon>Endopterygota</taxon>
        <taxon>Hymenoptera</taxon>
        <taxon>Apocrita</taxon>
        <taxon>Ichneumonoidea</taxon>
        <taxon>Braconidae</taxon>
        <taxon>Microgastrinae</taxon>
        <taxon>Cotesia</taxon>
    </lineage>
</organism>
<keyword evidence="2" id="KW-1185">Reference proteome</keyword>
<dbReference type="GO" id="GO:0006310">
    <property type="term" value="P:DNA recombination"/>
    <property type="evidence" value="ECO:0007669"/>
    <property type="project" value="InterPro"/>
</dbReference>
<protein>
    <submittedName>
        <fullName evidence="1">Uncharacterized protein</fullName>
    </submittedName>
</protein>
<dbReference type="InterPro" id="IPR013762">
    <property type="entry name" value="Integrase-like_cat_sf"/>
</dbReference>
<accession>A0AAV7I4G9</accession>
<dbReference type="Proteomes" id="UP000826195">
    <property type="component" value="Unassembled WGS sequence"/>
</dbReference>
<reference evidence="1 2" key="1">
    <citation type="journal article" date="2021" name="J. Hered.">
        <title>A chromosome-level genome assembly of the parasitoid wasp, Cotesia glomerata (Hymenoptera: Braconidae).</title>
        <authorList>
            <person name="Pinto B.J."/>
            <person name="Weis J.J."/>
            <person name="Gamble T."/>
            <person name="Ode P.J."/>
            <person name="Paul R."/>
            <person name="Zaspel J.M."/>
        </authorList>
    </citation>
    <scope>NUCLEOTIDE SEQUENCE [LARGE SCALE GENOMIC DNA]</scope>
    <source>
        <strain evidence="1">CgM1</strain>
    </source>
</reference>
<dbReference type="GO" id="GO:0003677">
    <property type="term" value="F:DNA binding"/>
    <property type="evidence" value="ECO:0007669"/>
    <property type="project" value="InterPro"/>
</dbReference>
<dbReference type="PANTHER" id="PTHR33480">
    <property type="entry name" value="SET DOMAIN-CONTAINING PROTEIN-RELATED"/>
    <property type="match status" value="1"/>
</dbReference>
<dbReference type="GO" id="GO:0015074">
    <property type="term" value="P:DNA integration"/>
    <property type="evidence" value="ECO:0007669"/>
    <property type="project" value="InterPro"/>
</dbReference>
<sequence length="717" mass="82528">MSPLLDKSQTVYLCYFEAMSSSERKKLIEIYRDNGRAMHNTNPDYNTGKLLVSRRPKLQNKPATDYTTCLKCLKTVTKANSYKHYAVCIQAKTNGSRAYKFLGRYVEGRIHANASDTLSLVIFPVLQEDAIVHLIRYDWLLTLYGNKLCMKYTPHYQHNMIRARLRLVGRLLYAAKEINPQIEDLASLYAPEYIDTIVKAIEVVSRINRIENECGAPSSALNLVTYLKHIRKIYESELAKKNDKEGLDRVLRFKKVYKNEMPDSINKIAMENQSKIKRQKIVILPMTEDIKRLICYLKVERKRCFTILEHSFNLVEWLNGLKVVATYLLVFNRRRVGDIQNILISDLKRIECIDKKTDAEEFNLLDESGKKIAKKFFRVAIRGKKNRTVAVIADADVIKDINLIIRHRVRANVPQRNEYLFGLPNNVDDRIRVVNICKEMRSFSVACGAEKPELLRGTGLRKHVATKCMKLDLNEKALGDVMNHMGHSEKVHRDIYQQPIKSKTIVQVAKVLEAVQGPLDIDEDDDEFIDELSDYIVIPSETSEKEVDKDSNESLVDVLSCSHSVRKDDEENDLHDSDSLSDADLQINKNHSLSDVEMISSINELKKPKKIKKEPPELMGKAKKRRWPKTEQDIMFSAFGHHVQDGTFPSLEDIDELQEKHACLRDRSRKSLKTWVLNQRKALSKPKTSKIIVVNNQAVSYNLTKIVKQDFDPPQLA</sequence>
<dbReference type="Gene3D" id="1.10.443.10">
    <property type="entry name" value="Intergrase catalytic core"/>
    <property type="match status" value="1"/>
</dbReference>
<dbReference type="EMBL" id="JAHXZJ010001120">
    <property type="protein sequence ID" value="KAH0553348.1"/>
    <property type="molecule type" value="Genomic_DNA"/>
</dbReference>